<keyword evidence="1" id="KW-0472">Membrane</keyword>
<keyword evidence="1" id="KW-0812">Transmembrane</keyword>
<protein>
    <submittedName>
        <fullName evidence="2">Uncharacterized protein</fullName>
    </submittedName>
</protein>
<dbReference type="STRING" id="369723.Strop_2083"/>
<dbReference type="Proteomes" id="UP000000235">
    <property type="component" value="Chromosome"/>
</dbReference>
<dbReference type="AlphaFoldDB" id="A4X6N4"/>
<reference evidence="3" key="1">
    <citation type="journal article" date="2007" name="Proc. Natl. Acad. Sci. U.S.A.">
        <title>Genome sequencing reveals complex secondary metabolome in the marine actinomycete Salinispora tropica.</title>
        <authorList>
            <person name="Udwary D.W."/>
            <person name="Zeigler L."/>
            <person name="Asolkar R.N."/>
            <person name="Singan V."/>
            <person name="Lapidus A."/>
            <person name="Fenical W."/>
            <person name="Jensen P.R."/>
            <person name="Moore B.S."/>
        </authorList>
    </citation>
    <scope>NUCLEOTIDE SEQUENCE [LARGE SCALE GENOMIC DNA]</scope>
    <source>
        <strain evidence="3">ATCC BAA-916 / DSM 44818 / CNB-440</strain>
    </source>
</reference>
<keyword evidence="1" id="KW-1133">Transmembrane helix</keyword>
<dbReference type="RefSeq" id="WP_011905964.1">
    <property type="nucleotide sequence ID" value="NC_009380.1"/>
</dbReference>
<name>A4X6N4_SALTO</name>
<evidence type="ECO:0000256" key="1">
    <source>
        <dbReference type="SAM" id="Phobius"/>
    </source>
</evidence>
<evidence type="ECO:0000313" key="2">
    <source>
        <dbReference type="EMBL" id="ABP54534.1"/>
    </source>
</evidence>
<dbReference type="HOGENOM" id="CLU_202298_1_0_11"/>
<feature type="transmembrane region" description="Helical" evidence="1">
    <location>
        <begin position="5"/>
        <end position="21"/>
    </location>
</feature>
<organism evidence="2 3">
    <name type="scientific">Salinispora tropica (strain ATCC BAA-916 / DSM 44818 / JCM 13857 / NBRC 105044 / CNB-440)</name>
    <dbReference type="NCBI Taxonomy" id="369723"/>
    <lineage>
        <taxon>Bacteria</taxon>
        <taxon>Bacillati</taxon>
        <taxon>Actinomycetota</taxon>
        <taxon>Actinomycetes</taxon>
        <taxon>Micromonosporales</taxon>
        <taxon>Micromonosporaceae</taxon>
        <taxon>Salinispora</taxon>
    </lineage>
</organism>
<proteinExistence type="predicted"/>
<dbReference type="KEGG" id="stp:Strop_2083"/>
<gene>
    <name evidence="2" type="ordered locus">Strop_2083</name>
</gene>
<sequence length="58" mass="6400">MRVVLWVIGIVAAVLILVGLLSNAAQWLMIIGAITLVVVAIIAIVKVRQRTQQSQRRH</sequence>
<evidence type="ECO:0000313" key="3">
    <source>
        <dbReference type="Proteomes" id="UP000000235"/>
    </source>
</evidence>
<keyword evidence="3" id="KW-1185">Reference proteome</keyword>
<feature type="transmembrane region" description="Helical" evidence="1">
    <location>
        <begin position="27"/>
        <end position="47"/>
    </location>
</feature>
<dbReference type="EMBL" id="CP000667">
    <property type="protein sequence ID" value="ABP54534.1"/>
    <property type="molecule type" value="Genomic_DNA"/>
</dbReference>
<accession>A4X6N4</accession>